<evidence type="ECO:0000256" key="3">
    <source>
        <dbReference type="ARBA" id="ARBA00022679"/>
    </source>
</evidence>
<organism evidence="9 10">
    <name type="scientific">Kytococcus aerolatus</name>
    <dbReference type="NCBI Taxonomy" id="592308"/>
    <lineage>
        <taxon>Bacteria</taxon>
        <taxon>Bacillati</taxon>
        <taxon>Actinomycetota</taxon>
        <taxon>Actinomycetes</taxon>
        <taxon>Micrococcales</taxon>
        <taxon>Kytococcaceae</taxon>
        <taxon>Kytococcus</taxon>
    </lineage>
</organism>
<evidence type="ECO:0000256" key="6">
    <source>
        <dbReference type="ARBA" id="ARBA00023136"/>
    </source>
</evidence>
<feature type="transmembrane region" description="Helical" evidence="8">
    <location>
        <begin position="359"/>
        <end position="381"/>
    </location>
</feature>
<dbReference type="InterPro" id="IPR018584">
    <property type="entry name" value="GT87"/>
</dbReference>
<dbReference type="GO" id="GO:0016758">
    <property type="term" value="F:hexosyltransferase activity"/>
    <property type="evidence" value="ECO:0007669"/>
    <property type="project" value="InterPro"/>
</dbReference>
<feature type="transmembrane region" description="Helical" evidence="8">
    <location>
        <begin position="321"/>
        <end position="339"/>
    </location>
</feature>
<evidence type="ECO:0000256" key="4">
    <source>
        <dbReference type="ARBA" id="ARBA00022692"/>
    </source>
</evidence>
<feature type="transmembrane region" description="Helical" evidence="8">
    <location>
        <begin position="40"/>
        <end position="57"/>
    </location>
</feature>
<name>A0A212TBE6_9MICO</name>
<evidence type="ECO:0000256" key="2">
    <source>
        <dbReference type="ARBA" id="ARBA00022475"/>
    </source>
</evidence>
<gene>
    <name evidence="9" type="ORF">SAMN05445756_0847</name>
</gene>
<comment type="subcellular location">
    <subcellularLocation>
        <location evidence="1">Cell membrane</location>
        <topology evidence="1">Multi-pass membrane protein</topology>
    </subcellularLocation>
</comment>
<keyword evidence="9" id="KW-0328">Glycosyltransferase</keyword>
<keyword evidence="6 8" id="KW-0472">Membrane</keyword>
<comment type="similarity">
    <text evidence="7">Belongs to the glycosyltransferase 87 family.</text>
</comment>
<proteinExistence type="inferred from homology"/>
<evidence type="ECO:0000256" key="8">
    <source>
        <dbReference type="SAM" id="Phobius"/>
    </source>
</evidence>
<evidence type="ECO:0000313" key="10">
    <source>
        <dbReference type="Proteomes" id="UP000198122"/>
    </source>
</evidence>
<feature type="transmembrane region" description="Helical" evidence="8">
    <location>
        <begin position="242"/>
        <end position="262"/>
    </location>
</feature>
<dbReference type="AlphaFoldDB" id="A0A212TBE6"/>
<evidence type="ECO:0000313" key="9">
    <source>
        <dbReference type="EMBL" id="SNC63156.1"/>
    </source>
</evidence>
<feature type="transmembrane region" description="Helical" evidence="8">
    <location>
        <begin position="166"/>
        <end position="188"/>
    </location>
</feature>
<feature type="transmembrane region" description="Helical" evidence="8">
    <location>
        <begin position="269"/>
        <end position="285"/>
    </location>
</feature>
<keyword evidence="4 8" id="KW-0812">Transmembrane</keyword>
<keyword evidence="10" id="KW-1185">Reference proteome</keyword>
<sequence length="391" mass="41072">MVLLGMRTEAPLDLLVYRGGAEALLAGQDVYGQTYSGAQLTFTYPPFALLFFVPLVWLGQGPAAVMVLLTSLLGLAVLVHLAVGRARLGWAAATLLLLACAVAEPVWLTLHFGQINLVLAALVAADLVPGRERWWRGAGLGIAAGIKLSPLTFVAWLLLTRQWRAAGVAVGTFLGTVVLSFLLVPGAARSFWFGAMPAATGGEPTDMSAAIAHSMPKEYVGNQSVMGVMARAFGPDTGAATLGWLLVGGVVALAAVGVGALITLRGERGVGFWVAALAMVLASPVAWTHHWVWAVCLAIALWEAAPRLTGVLGMGVEHLRVLAAGIAVVLVADMHWWSPGREMQELDWNLMQVLIGNDYVITGVVTIALLGWAVLRAGLVGPATVPGRSRS</sequence>
<keyword evidence="5 8" id="KW-1133">Transmembrane helix</keyword>
<evidence type="ECO:0000256" key="1">
    <source>
        <dbReference type="ARBA" id="ARBA00004651"/>
    </source>
</evidence>
<dbReference type="Proteomes" id="UP000198122">
    <property type="component" value="Unassembled WGS sequence"/>
</dbReference>
<accession>A0A212TBE6</accession>
<keyword evidence="3 9" id="KW-0808">Transferase</keyword>
<reference evidence="9 10" key="1">
    <citation type="submission" date="2017-06" db="EMBL/GenBank/DDBJ databases">
        <authorList>
            <person name="Kim H.J."/>
            <person name="Triplett B.A."/>
        </authorList>
    </citation>
    <scope>NUCLEOTIDE SEQUENCE [LARGE SCALE GENOMIC DNA]</scope>
    <source>
        <strain evidence="9 10">DSM 22179</strain>
    </source>
</reference>
<evidence type="ECO:0000256" key="7">
    <source>
        <dbReference type="ARBA" id="ARBA00024033"/>
    </source>
</evidence>
<dbReference type="EMBL" id="FYEZ01000001">
    <property type="protein sequence ID" value="SNC63156.1"/>
    <property type="molecule type" value="Genomic_DNA"/>
</dbReference>
<feature type="transmembrane region" description="Helical" evidence="8">
    <location>
        <begin position="63"/>
        <end position="83"/>
    </location>
</feature>
<evidence type="ECO:0000256" key="5">
    <source>
        <dbReference type="ARBA" id="ARBA00022989"/>
    </source>
</evidence>
<protein>
    <submittedName>
        <fullName evidence="9">Alpha-1,2-mannosyltransferase</fullName>
    </submittedName>
</protein>
<dbReference type="GO" id="GO:0005886">
    <property type="term" value="C:plasma membrane"/>
    <property type="evidence" value="ECO:0007669"/>
    <property type="project" value="UniProtKB-SubCell"/>
</dbReference>
<dbReference type="Pfam" id="PF09594">
    <property type="entry name" value="GT87"/>
    <property type="match status" value="1"/>
</dbReference>
<feature type="transmembrane region" description="Helical" evidence="8">
    <location>
        <begin position="137"/>
        <end position="159"/>
    </location>
</feature>
<feature type="transmembrane region" description="Helical" evidence="8">
    <location>
        <begin position="95"/>
        <end position="125"/>
    </location>
</feature>
<keyword evidence="2" id="KW-1003">Cell membrane</keyword>